<sequence>MAENARAHAARALLDDVMRLQHGTRDGQEPRALCPQKRPHTGNSSRKAQPKKCGVGTGLTLRLNIG</sequence>
<proteinExistence type="predicted"/>
<accession>A0AAV7T0P0</accession>
<name>A0AAV7T0P0_PLEWA</name>
<dbReference type="AlphaFoldDB" id="A0AAV7T0P0"/>
<protein>
    <submittedName>
        <fullName evidence="2">Uncharacterized protein</fullName>
    </submittedName>
</protein>
<reference evidence="2" key="1">
    <citation type="journal article" date="2022" name="bioRxiv">
        <title>Sequencing and chromosome-scale assembly of the giantPleurodeles waltlgenome.</title>
        <authorList>
            <person name="Brown T."/>
            <person name="Elewa A."/>
            <person name="Iarovenko S."/>
            <person name="Subramanian E."/>
            <person name="Araus A.J."/>
            <person name="Petzold A."/>
            <person name="Susuki M."/>
            <person name="Suzuki K.-i.T."/>
            <person name="Hayashi T."/>
            <person name="Toyoda A."/>
            <person name="Oliveira C."/>
            <person name="Osipova E."/>
            <person name="Leigh N.D."/>
            <person name="Simon A."/>
            <person name="Yun M.H."/>
        </authorList>
    </citation>
    <scope>NUCLEOTIDE SEQUENCE</scope>
    <source>
        <strain evidence="2">20211129_DDA</strain>
        <tissue evidence="2">Liver</tissue>
    </source>
</reference>
<dbReference type="EMBL" id="JANPWB010000007">
    <property type="protein sequence ID" value="KAJ1169689.1"/>
    <property type="molecule type" value="Genomic_DNA"/>
</dbReference>
<organism evidence="2 3">
    <name type="scientific">Pleurodeles waltl</name>
    <name type="common">Iberian ribbed newt</name>
    <dbReference type="NCBI Taxonomy" id="8319"/>
    <lineage>
        <taxon>Eukaryota</taxon>
        <taxon>Metazoa</taxon>
        <taxon>Chordata</taxon>
        <taxon>Craniata</taxon>
        <taxon>Vertebrata</taxon>
        <taxon>Euteleostomi</taxon>
        <taxon>Amphibia</taxon>
        <taxon>Batrachia</taxon>
        <taxon>Caudata</taxon>
        <taxon>Salamandroidea</taxon>
        <taxon>Salamandridae</taxon>
        <taxon>Pleurodelinae</taxon>
        <taxon>Pleurodeles</taxon>
    </lineage>
</organism>
<feature type="region of interest" description="Disordered" evidence="1">
    <location>
        <begin position="23"/>
        <end position="55"/>
    </location>
</feature>
<gene>
    <name evidence="2" type="ORF">NDU88_001580</name>
</gene>
<evidence type="ECO:0000256" key="1">
    <source>
        <dbReference type="SAM" id="MobiDB-lite"/>
    </source>
</evidence>
<evidence type="ECO:0000313" key="2">
    <source>
        <dbReference type="EMBL" id="KAJ1169689.1"/>
    </source>
</evidence>
<evidence type="ECO:0000313" key="3">
    <source>
        <dbReference type="Proteomes" id="UP001066276"/>
    </source>
</evidence>
<dbReference type="Proteomes" id="UP001066276">
    <property type="component" value="Chromosome 4_1"/>
</dbReference>
<keyword evidence="3" id="KW-1185">Reference proteome</keyword>
<comment type="caution">
    <text evidence="2">The sequence shown here is derived from an EMBL/GenBank/DDBJ whole genome shotgun (WGS) entry which is preliminary data.</text>
</comment>